<reference evidence="2" key="1">
    <citation type="submission" date="2021-01" db="EMBL/GenBank/DDBJ databases">
        <authorList>
            <person name="Zahm M."/>
            <person name="Roques C."/>
            <person name="Cabau C."/>
            <person name="Klopp C."/>
            <person name="Donnadieu C."/>
            <person name="Jouanno E."/>
            <person name="Lampietro C."/>
            <person name="Louis A."/>
            <person name="Herpin A."/>
            <person name="Echchiki A."/>
            <person name="Berthelot C."/>
            <person name="Parey E."/>
            <person name="Roest-Crollius H."/>
            <person name="Braasch I."/>
            <person name="Postlethwait J."/>
            <person name="Bobe J."/>
            <person name="Montfort J."/>
            <person name="Bouchez O."/>
            <person name="Begum T."/>
            <person name="Mejri S."/>
            <person name="Adams A."/>
            <person name="Chen W.-J."/>
            <person name="Guiguen Y."/>
        </authorList>
    </citation>
    <scope>NUCLEOTIDE SEQUENCE</scope>
    <source>
        <strain evidence="2">YG-15Mar2019-1</strain>
        <tissue evidence="2">Brain</tissue>
    </source>
</reference>
<feature type="compositionally biased region" description="Gly residues" evidence="1">
    <location>
        <begin position="17"/>
        <end position="26"/>
    </location>
</feature>
<dbReference type="AlphaFoldDB" id="A0A9D3PSA3"/>
<dbReference type="OrthoDB" id="8961796at2759"/>
<comment type="caution">
    <text evidence="2">The sequence shown here is derived from an EMBL/GenBank/DDBJ whole genome shotgun (WGS) entry which is preliminary data.</text>
</comment>
<evidence type="ECO:0000313" key="2">
    <source>
        <dbReference type="EMBL" id="KAG7464593.1"/>
    </source>
</evidence>
<dbReference type="Proteomes" id="UP001046870">
    <property type="component" value="Chromosome 14"/>
</dbReference>
<evidence type="ECO:0000256" key="1">
    <source>
        <dbReference type="SAM" id="MobiDB-lite"/>
    </source>
</evidence>
<name>A0A9D3PSA3_MEGAT</name>
<accession>A0A9D3PSA3</accession>
<gene>
    <name evidence="2" type="ORF">MATL_G00167210</name>
</gene>
<dbReference type="EMBL" id="JAFDVH010000014">
    <property type="protein sequence ID" value="KAG7464593.1"/>
    <property type="molecule type" value="Genomic_DNA"/>
</dbReference>
<proteinExistence type="predicted"/>
<feature type="compositionally biased region" description="Polar residues" evidence="1">
    <location>
        <begin position="1"/>
        <end position="10"/>
    </location>
</feature>
<organism evidence="2 3">
    <name type="scientific">Megalops atlanticus</name>
    <name type="common">Tarpon</name>
    <name type="synonym">Clupea gigantea</name>
    <dbReference type="NCBI Taxonomy" id="7932"/>
    <lineage>
        <taxon>Eukaryota</taxon>
        <taxon>Metazoa</taxon>
        <taxon>Chordata</taxon>
        <taxon>Craniata</taxon>
        <taxon>Vertebrata</taxon>
        <taxon>Euteleostomi</taxon>
        <taxon>Actinopterygii</taxon>
        <taxon>Neopterygii</taxon>
        <taxon>Teleostei</taxon>
        <taxon>Elopiformes</taxon>
        <taxon>Megalopidae</taxon>
        <taxon>Megalops</taxon>
    </lineage>
</organism>
<feature type="region of interest" description="Disordered" evidence="1">
    <location>
        <begin position="1"/>
        <end position="127"/>
    </location>
</feature>
<keyword evidence="3" id="KW-1185">Reference proteome</keyword>
<sequence length="202" mass="20956">MHQVHSQGTTHFLAPHVGGGDGGGVGPAKPLNGGPAEADSPKGGPTSKPRTFSSGPPSPSHKDPPNDPHLFSPTRQPSESVRPRNIPPPLRLDMDAVGRPLLRETRSQPTSPSPLLPRDGAFHHGTTPIQTPSALSLAQSVLGGGGAFDLDDERKGALLLQEVGNHLSKLPLPAALVTLRTNRGNGGHEALSKKNSTTNVVS</sequence>
<feature type="compositionally biased region" description="Basic and acidic residues" evidence="1">
    <location>
        <begin position="92"/>
        <end position="106"/>
    </location>
</feature>
<evidence type="ECO:0000313" key="3">
    <source>
        <dbReference type="Proteomes" id="UP001046870"/>
    </source>
</evidence>
<protein>
    <submittedName>
        <fullName evidence="2">Uncharacterized protein</fullName>
    </submittedName>
</protein>